<evidence type="ECO:0000313" key="2">
    <source>
        <dbReference type="Proteomes" id="UP000004925"/>
    </source>
</evidence>
<sequence>MRKILSILCTTIIFISCNEKLETEKEYTVKNKIIEEERTEEILMPIKIGKVLNFIYIPVSVPKKYFVEVEYIEYKKIEVSKEEYEKIKIGEKKDFNVNEKELETYIINLK</sequence>
<gene>
    <name evidence="1" type="ORF">FSCG_00990</name>
</gene>
<evidence type="ECO:0000313" key="1">
    <source>
        <dbReference type="EMBL" id="EEO40277.1"/>
    </source>
</evidence>
<dbReference type="EMBL" id="ACDE02000019">
    <property type="protein sequence ID" value="EEO40277.1"/>
    <property type="molecule type" value="Genomic_DNA"/>
</dbReference>
<organism evidence="1 2">
    <name type="scientific">Fusobacterium vincentii 4_1_13</name>
    <dbReference type="NCBI Taxonomy" id="469606"/>
    <lineage>
        <taxon>Bacteria</taxon>
        <taxon>Fusobacteriati</taxon>
        <taxon>Fusobacteriota</taxon>
        <taxon>Fusobacteriia</taxon>
        <taxon>Fusobacteriales</taxon>
        <taxon>Fusobacteriaceae</taxon>
        <taxon>Fusobacterium</taxon>
    </lineage>
</organism>
<dbReference type="Proteomes" id="UP000004925">
    <property type="component" value="Unassembled WGS sequence"/>
</dbReference>
<dbReference type="AlphaFoldDB" id="A0A0M1VUF3"/>
<dbReference type="RefSeq" id="WP_008802980.1">
    <property type="nucleotide sequence ID" value="NZ_KQ235737.1"/>
</dbReference>
<dbReference type="PROSITE" id="PS51257">
    <property type="entry name" value="PROKAR_LIPOPROTEIN"/>
    <property type="match status" value="1"/>
</dbReference>
<proteinExistence type="predicted"/>
<comment type="caution">
    <text evidence="1">The sequence shown here is derived from an EMBL/GenBank/DDBJ whole genome shotgun (WGS) entry which is preliminary data.</text>
</comment>
<reference evidence="1 2" key="1">
    <citation type="submission" date="2011-10" db="EMBL/GenBank/DDBJ databases">
        <title>The Genome Sequence of Fusobacterium sp. 4_1_13.</title>
        <authorList>
            <consortium name="The Broad Institute Genome Sequencing Platform"/>
            <person name="Earl A."/>
            <person name="Ward D."/>
            <person name="Feldgarden M."/>
            <person name="Gevers D."/>
            <person name="Strauss J."/>
            <person name="Ambrose C."/>
            <person name="Allen-Vercoe E."/>
            <person name="Young S.K."/>
            <person name="Zeng Q."/>
            <person name="Gargeya S."/>
            <person name="Fitzgerald M."/>
            <person name="Haas B."/>
            <person name="Abouelleil A."/>
            <person name="Alvarado L."/>
            <person name="Arachchi H.M."/>
            <person name="Berlin A."/>
            <person name="Brown A."/>
            <person name="Chapman S.B."/>
            <person name="Chen Z."/>
            <person name="Dunbar C."/>
            <person name="Freedman E."/>
            <person name="Gearin G."/>
            <person name="Goldberg J."/>
            <person name="Griggs A."/>
            <person name="Gujja S."/>
            <person name="Heiman D."/>
            <person name="Howarth C."/>
            <person name="Larson L."/>
            <person name="Lui A."/>
            <person name="MacDonald P.J."/>
            <person name="Montmayeur A."/>
            <person name="Murphy C."/>
            <person name="Neiman D."/>
            <person name="Pearson M."/>
            <person name="Priest M."/>
            <person name="Roberts A."/>
            <person name="Saif S."/>
            <person name="Shea T."/>
            <person name="Shenoy N."/>
            <person name="Sisk P."/>
            <person name="Stolte C."/>
            <person name="Sykes S."/>
            <person name="Wortman J."/>
            <person name="Nusbaum C."/>
            <person name="Birren B."/>
        </authorList>
    </citation>
    <scope>NUCLEOTIDE SEQUENCE [LARGE SCALE GENOMIC DNA]</scope>
    <source>
        <strain evidence="1 2">4_1_13</strain>
    </source>
</reference>
<protein>
    <recommendedName>
        <fullName evidence="3">Lipoprotein</fullName>
    </recommendedName>
</protein>
<evidence type="ECO:0008006" key="3">
    <source>
        <dbReference type="Google" id="ProtNLM"/>
    </source>
</evidence>
<accession>A0A0M1VUF3</accession>
<dbReference type="HOGENOM" id="CLU_2167301_0_0_0"/>
<name>A0A0M1VUF3_FUSVC</name>